<evidence type="ECO:0000313" key="20">
    <source>
        <dbReference type="Proteomes" id="UP001204320"/>
    </source>
</evidence>
<dbReference type="Gene3D" id="2.40.30.30">
    <property type="entry name" value="Riboflavin kinase-like"/>
    <property type="match status" value="1"/>
</dbReference>
<organism evidence="19 20">
    <name type="scientific">Tractidigestivibacter montrealensis</name>
    <dbReference type="NCBI Taxonomy" id="2972466"/>
    <lineage>
        <taxon>Bacteria</taxon>
        <taxon>Bacillati</taxon>
        <taxon>Actinomycetota</taxon>
        <taxon>Coriobacteriia</taxon>
        <taxon>Coriobacteriales</taxon>
        <taxon>Atopobiaceae</taxon>
        <taxon>Tractidigestivibacter</taxon>
    </lineage>
</organism>
<dbReference type="InterPro" id="IPR015865">
    <property type="entry name" value="Riboflavin_kinase_bac/euk"/>
</dbReference>
<comment type="catalytic activity">
    <reaction evidence="16">
        <text>riboflavin + ATP = FMN + ADP + H(+)</text>
        <dbReference type="Rhea" id="RHEA:14357"/>
        <dbReference type="ChEBI" id="CHEBI:15378"/>
        <dbReference type="ChEBI" id="CHEBI:30616"/>
        <dbReference type="ChEBI" id="CHEBI:57986"/>
        <dbReference type="ChEBI" id="CHEBI:58210"/>
        <dbReference type="ChEBI" id="CHEBI:456216"/>
        <dbReference type="EC" id="2.7.1.26"/>
    </reaction>
</comment>
<dbReference type="SMART" id="SM00904">
    <property type="entry name" value="Flavokinase"/>
    <property type="match status" value="1"/>
</dbReference>
<dbReference type="CDD" id="cd02064">
    <property type="entry name" value="FAD_synthetase_N"/>
    <property type="match status" value="1"/>
</dbReference>
<dbReference type="Pfam" id="PF01687">
    <property type="entry name" value="Flavokinase"/>
    <property type="match status" value="1"/>
</dbReference>
<dbReference type="InterPro" id="IPR002606">
    <property type="entry name" value="Riboflavin_kinase_bac"/>
</dbReference>
<dbReference type="PANTHER" id="PTHR22749">
    <property type="entry name" value="RIBOFLAVIN KINASE/FMN ADENYLYLTRANSFERASE"/>
    <property type="match status" value="1"/>
</dbReference>
<keyword evidence="7" id="KW-0285">Flavoprotein</keyword>
<dbReference type="InterPro" id="IPR014729">
    <property type="entry name" value="Rossmann-like_a/b/a_fold"/>
</dbReference>
<accession>A0ABT1Z7N8</accession>
<evidence type="ECO:0000256" key="2">
    <source>
        <dbReference type="ARBA" id="ARBA00005201"/>
    </source>
</evidence>
<sequence>MTGEPFSCAPAWHEPTWPLSHAEARRLAAASTLSGVSLGASVRLPGATAYLAPGVALGPSERFVCVIGAFDGLHAGHRALITQAAADAHARNLPLALLTFDPDPSEVLSTRPPERLLSDADRVRSLALAGADAVLVHRFTPELAALPYDRYVTEVLGGILSPAAIHVGEDFRFGVGGAGTVAAMSALGEKRDFDVFGHALATAEGSPVSATRVRGLLAEGKVEKAAQLLLRHHFLGGRIVHGRGEGTSFGFPTANVELDGRDCLPANGVYACLAIIDGRAWPAAVNVGAPPSFDVAALPMLEANLVGFSGDVYGEDARVVFLRHLRASRRFDSLAELESTVLGNIQWVRENVGEECVGVVAC</sequence>
<comment type="pathway">
    <text evidence="2">Cofactor biosynthesis; FMN biosynthesis; FMN from riboflavin (ATP route): step 1/1.</text>
</comment>
<dbReference type="PANTHER" id="PTHR22749:SF6">
    <property type="entry name" value="RIBOFLAVIN KINASE"/>
    <property type="match status" value="1"/>
</dbReference>
<keyword evidence="9 19" id="KW-0808">Transferase</keyword>
<keyword evidence="12" id="KW-0418">Kinase</keyword>
<comment type="caution">
    <text evidence="19">The sequence shown here is derived from an EMBL/GenBank/DDBJ whole genome shotgun (WGS) entry which is preliminary data.</text>
</comment>
<evidence type="ECO:0000313" key="19">
    <source>
        <dbReference type="EMBL" id="MCR9036226.1"/>
    </source>
</evidence>
<reference evidence="19 20" key="1">
    <citation type="submission" date="2022-08" db="EMBL/GenBank/DDBJ databases">
        <title>Tractidigestivibacter montrealensis type strain KD21.</title>
        <authorList>
            <person name="Diop K."/>
            <person name="Richard C."/>
            <person name="Routy B."/>
        </authorList>
    </citation>
    <scope>NUCLEOTIDE SEQUENCE [LARGE SCALE GENOMIC DNA]</scope>
    <source>
        <strain evidence="19 20">KD21</strain>
    </source>
</reference>
<evidence type="ECO:0000256" key="5">
    <source>
        <dbReference type="ARBA" id="ARBA00012393"/>
    </source>
</evidence>
<gene>
    <name evidence="19" type="primary">ribF</name>
    <name evidence="19" type="ORF">NVS32_04600</name>
</gene>
<proteinExistence type="inferred from homology"/>
<evidence type="ECO:0000256" key="6">
    <source>
        <dbReference type="ARBA" id="ARBA00018483"/>
    </source>
</evidence>
<feature type="domain" description="Riboflavin kinase" evidence="18">
    <location>
        <begin position="228"/>
        <end position="353"/>
    </location>
</feature>
<keyword evidence="14" id="KW-0067">ATP-binding</keyword>
<dbReference type="EMBL" id="JANSKA010000002">
    <property type="protein sequence ID" value="MCR9036226.1"/>
    <property type="molecule type" value="Genomic_DNA"/>
</dbReference>
<evidence type="ECO:0000256" key="16">
    <source>
        <dbReference type="ARBA" id="ARBA00047880"/>
    </source>
</evidence>
<evidence type="ECO:0000256" key="12">
    <source>
        <dbReference type="ARBA" id="ARBA00022777"/>
    </source>
</evidence>
<evidence type="ECO:0000256" key="8">
    <source>
        <dbReference type="ARBA" id="ARBA00022643"/>
    </source>
</evidence>
<keyword evidence="10 19" id="KW-0548">Nucleotidyltransferase</keyword>
<evidence type="ECO:0000259" key="18">
    <source>
        <dbReference type="SMART" id="SM00904"/>
    </source>
</evidence>
<evidence type="ECO:0000256" key="3">
    <source>
        <dbReference type="ARBA" id="ARBA00010214"/>
    </source>
</evidence>
<evidence type="ECO:0000256" key="4">
    <source>
        <dbReference type="ARBA" id="ARBA00012105"/>
    </source>
</evidence>
<keyword evidence="15" id="KW-0511">Multifunctional enzyme</keyword>
<comment type="similarity">
    <text evidence="3">Belongs to the RibF family.</text>
</comment>
<dbReference type="Gene3D" id="3.40.50.620">
    <property type="entry name" value="HUPs"/>
    <property type="match status" value="1"/>
</dbReference>
<dbReference type="NCBIfam" id="TIGR00083">
    <property type="entry name" value="ribF"/>
    <property type="match status" value="1"/>
</dbReference>
<dbReference type="Pfam" id="PF06574">
    <property type="entry name" value="FAD_syn"/>
    <property type="match status" value="1"/>
</dbReference>
<dbReference type="SUPFAM" id="SSF82114">
    <property type="entry name" value="Riboflavin kinase-like"/>
    <property type="match status" value="1"/>
</dbReference>
<evidence type="ECO:0000256" key="14">
    <source>
        <dbReference type="ARBA" id="ARBA00022840"/>
    </source>
</evidence>
<comment type="catalytic activity">
    <reaction evidence="17">
        <text>FMN + ATP + H(+) = FAD + diphosphate</text>
        <dbReference type="Rhea" id="RHEA:17237"/>
        <dbReference type="ChEBI" id="CHEBI:15378"/>
        <dbReference type="ChEBI" id="CHEBI:30616"/>
        <dbReference type="ChEBI" id="CHEBI:33019"/>
        <dbReference type="ChEBI" id="CHEBI:57692"/>
        <dbReference type="ChEBI" id="CHEBI:58210"/>
        <dbReference type="EC" id="2.7.7.2"/>
    </reaction>
</comment>
<evidence type="ECO:0000256" key="1">
    <source>
        <dbReference type="ARBA" id="ARBA00004726"/>
    </source>
</evidence>
<dbReference type="InterPro" id="IPR023468">
    <property type="entry name" value="Riboflavin_kinase"/>
</dbReference>
<evidence type="ECO:0000256" key="15">
    <source>
        <dbReference type="ARBA" id="ARBA00023268"/>
    </source>
</evidence>
<protein>
    <recommendedName>
        <fullName evidence="6">Bifunctional riboflavin kinase/FMN adenylyltransferase</fullName>
        <ecNumber evidence="4">2.7.1.26</ecNumber>
        <ecNumber evidence="5">2.7.7.2</ecNumber>
    </recommendedName>
</protein>
<dbReference type="GO" id="GO:0008531">
    <property type="term" value="F:riboflavin kinase activity"/>
    <property type="evidence" value="ECO:0007669"/>
    <property type="project" value="UniProtKB-EC"/>
</dbReference>
<evidence type="ECO:0000256" key="11">
    <source>
        <dbReference type="ARBA" id="ARBA00022741"/>
    </source>
</evidence>
<evidence type="ECO:0000256" key="9">
    <source>
        <dbReference type="ARBA" id="ARBA00022679"/>
    </source>
</evidence>
<comment type="pathway">
    <text evidence="1">Cofactor biosynthesis; FAD biosynthesis; FAD from FMN: step 1/1.</text>
</comment>
<name>A0ABT1Z7N8_9ACTN</name>
<dbReference type="RefSeq" id="WP_258498884.1">
    <property type="nucleotide sequence ID" value="NZ_JANSKA010000002.1"/>
</dbReference>
<dbReference type="GO" id="GO:0003919">
    <property type="term" value="F:FMN adenylyltransferase activity"/>
    <property type="evidence" value="ECO:0007669"/>
    <property type="project" value="UniProtKB-EC"/>
</dbReference>
<dbReference type="Proteomes" id="UP001204320">
    <property type="component" value="Unassembled WGS sequence"/>
</dbReference>
<evidence type="ECO:0000256" key="13">
    <source>
        <dbReference type="ARBA" id="ARBA00022827"/>
    </source>
</evidence>
<dbReference type="EC" id="2.7.7.2" evidence="5"/>
<dbReference type="InterPro" id="IPR023465">
    <property type="entry name" value="Riboflavin_kinase_dom_sf"/>
</dbReference>
<dbReference type="EC" id="2.7.1.26" evidence="4"/>
<dbReference type="SUPFAM" id="SSF52374">
    <property type="entry name" value="Nucleotidylyl transferase"/>
    <property type="match status" value="1"/>
</dbReference>
<evidence type="ECO:0000256" key="10">
    <source>
        <dbReference type="ARBA" id="ARBA00022695"/>
    </source>
</evidence>
<dbReference type="InterPro" id="IPR015864">
    <property type="entry name" value="FAD_synthase"/>
</dbReference>
<keyword evidence="11" id="KW-0547">Nucleotide-binding</keyword>
<evidence type="ECO:0000256" key="17">
    <source>
        <dbReference type="ARBA" id="ARBA00049494"/>
    </source>
</evidence>
<evidence type="ECO:0000256" key="7">
    <source>
        <dbReference type="ARBA" id="ARBA00022630"/>
    </source>
</evidence>
<keyword evidence="13" id="KW-0274">FAD</keyword>
<keyword evidence="8" id="KW-0288">FMN</keyword>
<keyword evidence="20" id="KW-1185">Reference proteome</keyword>